<reference evidence="4" key="1">
    <citation type="submission" date="2025-08" db="UniProtKB">
        <authorList>
            <consortium name="RefSeq"/>
        </authorList>
    </citation>
    <scope>IDENTIFICATION</scope>
</reference>
<sequence length="183" mass="20466">MSDVQLIVTPRTLSFQASLLHSQKRLIVLINSSDKVVIYSVSLSNDTDYKAEPSKGTIEAFDTTEFTVTLSPVEEVLPDCSIVVKSIAKDKLIKERNAQWKSMGVKIELDPKKSPRLGVYTLKTGLKPLDLDDMVKKLNKPECVKCDQQLIQSNASHIIRNGLICFISVFAVCLGTYIIHEKR</sequence>
<dbReference type="PROSITE" id="PS50202">
    <property type="entry name" value="MSP"/>
    <property type="match status" value="1"/>
</dbReference>
<keyword evidence="3" id="KW-1185">Reference proteome</keyword>
<dbReference type="GeneID" id="139352312"/>
<dbReference type="Pfam" id="PF00635">
    <property type="entry name" value="Motile_Sperm"/>
    <property type="match status" value="1"/>
</dbReference>
<feature type="transmembrane region" description="Helical" evidence="1">
    <location>
        <begin position="158"/>
        <end position="179"/>
    </location>
</feature>
<evidence type="ECO:0000313" key="3">
    <source>
        <dbReference type="Proteomes" id="UP001652628"/>
    </source>
</evidence>
<proteinExistence type="predicted"/>
<keyword evidence="1" id="KW-1133">Transmembrane helix</keyword>
<evidence type="ECO:0000313" key="4">
    <source>
        <dbReference type="RefSeq" id="XP_070850503.1"/>
    </source>
</evidence>
<dbReference type="RefSeq" id="XP_070850503.1">
    <property type="nucleotide sequence ID" value="XM_070994402.1"/>
</dbReference>
<dbReference type="Gene3D" id="2.60.40.10">
    <property type="entry name" value="Immunoglobulins"/>
    <property type="match status" value="1"/>
</dbReference>
<evidence type="ECO:0000259" key="2">
    <source>
        <dbReference type="PROSITE" id="PS50202"/>
    </source>
</evidence>
<keyword evidence="1" id="KW-0812">Transmembrane</keyword>
<name>A0ABM4TKL8_DROSZ</name>
<keyword evidence="1" id="KW-0472">Membrane</keyword>
<dbReference type="InterPro" id="IPR000535">
    <property type="entry name" value="MSP_dom"/>
</dbReference>
<dbReference type="Proteomes" id="UP001652628">
    <property type="component" value="Chromosome 2L"/>
</dbReference>
<evidence type="ECO:0000256" key="1">
    <source>
        <dbReference type="SAM" id="Phobius"/>
    </source>
</evidence>
<accession>A0ABM4TKL8</accession>
<gene>
    <name evidence="4" type="primary">LOC139352312</name>
</gene>
<organism evidence="3 4">
    <name type="scientific">Drosophila suzukii</name>
    <name type="common">Spotted-wing drosophila fruit fly</name>
    <dbReference type="NCBI Taxonomy" id="28584"/>
    <lineage>
        <taxon>Eukaryota</taxon>
        <taxon>Metazoa</taxon>
        <taxon>Ecdysozoa</taxon>
        <taxon>Arthropoda</taxon>
        <taxon>Hexapoda</taxon>
        <taxon>Insecta</taxon>
        <taxon>Pterygota</taxon>
        <taxon>Neoptera</taxon>
        <taxon>Endopterygota</taxon>
        <taxon>Diptera</taxon>
        <taxon>Brachycera</taxon>
        <taxon>Muscomorpha</taxon>
        <taxon>Ephydroidea</taxon>
        <taxon>Drosophilidae</taxon>
        <taxon>Drosophila</taxon>
        <taxon>Sophophora</taxon>
    </lineage>
</organism>
<feature type="domain" description="MSP" evidence="2">
    <location>
        <begin position="5"/>
        <end position="122"/>
    </location>
</feature>
<dbReference type="InterPro" id="IPR008962">
    <property type="entry name" value="PapD-like_sf"/>
</dbReference>
<dbReference type="InterPro" id="IPR013783">
    <property type="entry name" value="Ig-like_fold"/>
</dbReference>
<dbReference type="SUPFAM" id="SSF49354">
    <property type="entry name" value="PapD-like"/>
    <property type="match status" value="1"/>
</dbReference>
<protein>
    <recommendedName>
        <fullName evidence="2">MSP domain-containing protein</fullName>
    </recommendedName>
</protein>